<dbReference type="Pfam" id="PF00583">
    <property type="entry name" value="Acetyltransf_1"/>
    <property type="match status" value="1"/>
</dbReference>
<evidence type="ECO:0000313" key="2">
    <source>
        <dbReference type="EMBL" id="MBU2709790.1"/>
    </source>
</evidence>
<protein>
    <submittedName>
        <fullName evidence="2">GNAT family N-acetyltransferase</fullName>
        <ecNumber evidence="2">2.3.1.-</ecNumber>
    </submittedName>
</protein>
<dbReference type="Proteomes" id="UP000690515">
    <property type="component" value="Unassembled WGS sequence"/>
</dbReference>
<dbReference type="Gene3D" id="3.40.630.90">
    <property type="match status" value="1"/>
</dbReference>
<dbReference type="InterPro" id="IPR041496">
    <property type="entry name" value="YitH/HolE_GNAT"/>
</dbReference>
<dbReference type="CDD" id="cd04301">
    <property type="entry name" value="NAT_SF"/>
    <property type="match status" value="1"/>
</dbReference>
<reference evidence="2 3" key="1">
    <citation type="submission" date="2021-04" db="EMBL/GenBank/DDBJ databases">
        <authorList>
            <person name="Pira H."/>
            <person name="Risdian C."/>
            <person name="Wink J."/>
        </authorList>
    </citation>
    <scope>NUCLEOTIDE SEQUENCE [LARGE SCALE GENOMIC DNA]</scope>
    <source>
        <strain evidence="2 3">WH53</strain>
    </source>
</reference>
<dbReference type="InterPro" id="IPR000182">
    <property type="entry name" value="GNAT_dom"/>
</dbReference>
<dbReference type="PROSITE" id="PS51186">
    <property type="entry name" value="GNAT"/>
    <property type="match status" value="1"/>
</dbReference>
<evidence type="ECO:0000259" key="1">
    <source>
        <dbReference type="PROSITE" id="PS51186"/>
    </source>
</evidence>
<keyword evidence="3" id="KW-1185">Reference proteome</keyword>
<dbReference type="SUPFAM" id="SSF55729">
    <property type="entry name" value="Acyl-CoA N-acyltransferases (Nat)"/>
    <property type="match status" value="1"/>
</dbReference>
<dbReference type="EMBL" id="JAGSOY010000002">
    <property type="protein sequence ID" value="MBU2709790.1"/>
    <property type="molecule type" value="Genomic_DNA"/>
</dbReference>
<dbReference type="Gene3D" id="3.40.630.30">
    <property type="match status" value="1"/>
</dbReference>
<gene>
    <name evidence="2" type="ORF">KCG35_01810</name>
</gene>
<accession>A0ABS5Z6V9</accession>
<dbReference type="GO" id="GO:0016746">
    <property type="term" value="F:acyltransferase activity"/>
    <property type="evidence" value="ECO:0007669"/>
    <property type="project" value="UniProtKB-KW"/>
</dbReference>
<name>A0ABS5Z6V9_9GAMM</name>
<comment type="caution">
    <text evidence="2">The sequence shown here is derived from an EMBL/GenBank/DDBJ whole genome shotgun (WGS) entry which is preliminary data.</text>
</comment>
<dbReference type="PANTHER" id="PTHR47237">
    <property type="entry name" value="SLL0310 PROTEIN"/>
    <property type="match status" value="1"/>
</dbReference>
<keyword evidence="2" id="KW-0808">Transferase</keyword>
<dbReference type="EC" id="2.3.1.-" evidence="2"/>
<dbReference type="PANTHER" id="PTHR47237:SF1">
    <property type="entry name" value="SLL0310 PROTEIN"/>
    <property type="match status" value="1"/>
</dbReference>
<proteinExistence type="predicted"/>
<dbReference type="InterPro" id="IPR052729">
    <property type="entry name" value="Acyl/Acetyltrans_Enzymes"/>
</dbReference>
<evidence type="ECO:0000313" key="3">
    <source>
        <dbReference type="Proteomes" id="UP000690515"/>
    </source>
</evidence>
<dbReference type="Pfam" id="PF18014">
    <property type="entry name" value="Acetyltransf_18"/>
    <property type="match status" value="1"/>
</dbReference>
<organism evidence="2 3">
    <name type="scientific">Zooshikella harenae</name>
    <dbReference type="NCBI Taxonomy" id="2827238"/>
    <lineage>
        <taxon>Bacteria</taxon>
        <taxon>Pseudomonadati</taxon>
        <taxon>Pseudomonadota</taxon>
        <taxon>Gammaproteobacteria</taxon>
        <taxon>Oceanospirillales</taxon>
        <taxon>Zooshikellaceae</taxon>
        <taxon>Zooshikella</taxon>
    </lineage>
</organism>
<feature type="domain" description="N-acetyltransferase" evidence="1">
    <location>
        <begin position="1"/>
        <end position="131"/>
    </location>
</feature>
<dbReference type="InterPro" id="IPR016181">
    <property type="entry name" value="Acyl_CoA_acyltransferase"/>
</dbReference>
<keyword evidence="2" id="KW-0012">Acyltransferase</keyword>
<sequence length="273" mass="30947">MKREEVNIAIDWAAKEGWNPGFHDADCYYHTDPNGFFMGLLDGKPISTLSVVKYSASFGFLGFYIVHPDYRRQGYGLKIWKSGIQYLYGCNIGLDGVVEQQTNYKKFGFKLAYRNIRFECLGSDDLSVDADVIKLAKLPFETIELYACPFFPEKRIAFMKAWLNQPDCKALGIIQNDSLVGYGVMRKALNGYKVGPLYADTLAFADAIFSSLIQSVDPLQPVYLDIPEVNQEALKLAERYKMKKVFETARMYTGKFPDLPLDKLYGVTSFEVG</sequence>